<evidence type="ECO:0000256" key="5">
    <source>
        <dbReference type="ARBA" id="ARBA00022989"/>
    </source>
</evidence>
<dbReference type="Pfam" id="PF05423">
    <property type="entry name" value="Mycobact_memb"/>
    <property type="match status" value="1"/>
</dbReference>
<dbReference type="AlphaFoldDB" id="A0A1X1UKA0"/>
<dbReference type="GO" id="GO:0005886">
    <property type="term" value="C:plasma membrane"/>
    <property type="evidence" value="ECO:0007669"/>
    <property type="project" value="UniProtKB-SubCell"/>
</dbReference>
<name>A0A1X1UKA0_9MYCO</name>
<dbReference type="InterPro" id="IPR038468">
    <property type="entry name" value="MmpS_C"/>
</dbReference>
<comment type="similarity">
    <text evidence="2">Belongs to the MmpS family.</text>
</comment>
<organism evidence="8 9">
    <name type="scientific">Mycobacterium fragae</name>
    <dbReference type="NCBI Taxonomy" id="1260918"/>
    <lineage>
        <taxon>Bacteria</taxon>
        <taxon>Bacillati</taxon>
        <taxon>Actinomycetota</taxon>
        <taxon>Actinomycetes</taxon>
        <taxon>Mycobacteriales</taxon>
        <taxon>Mycobacteriaceae</taxon>
        <taxon>Mycobacterium</taxon>
    </lineage>
</organism>
<keyword evidence="4" id="KW-0812">Transmembrane</keyword>
<evidence type="ECO:0000256" key="2">
    <source>
        <dbReference type="ARBA" id="ARBA00007531"/>
    </source>
</evidence>
<dbReference type="Gene3D" id="2.60.40.2880">
    <property type="entry name" value="MmpS1-5, C-terminal soluble domain"/>
    <property type="match status" value="1"/>
</dbReference>
<sequence length="107" mass="11150">MLTAFVTAAVGLAGGVANAKSDFPQVTYQLSGSSPVAEYISFQTDTGQYQQANVKLPWSTQFTAFGGEVYVISAQSPGSVTCTILVDQKVVSQATANGQPARTVCSH</sequence>
<proteinExistence type="inferred from homology"/>
<keyword evidence="7" id="KW-0732">Signal</keyword>
<keyword evidence="5" id="KW-1133">Transmembrane helix</keyword>
<reference evidence="8 9" key="1">
    <citation type="submission" date="2016-01" db="EMBL/GenBank/DDBJ databases">
        <title>The new phylogeny of the genus Mycobacterium.</title>
        <authorList>
            <person name="Tarcisio F."/>
            <person name="Conor M."/>
            <person name="Antonella G."/>
            <person name="Elisabetta G."/>
            <person name="Giulia F.S."/>
            <person name="Sara T."/>
            <person name="Anna F."/>
            <person name="Clotilde B."/>
            <person name="Roberto B."/>
            <person name="Veronica D.S."/>
            <person name="Fabio R."/>
            <person name="Monica P."/>
            <person name="Olivier J."/>
            <person name="Enrico T."/>
            <person name="Nicola S."/>
        </authorList>
    </citation>
    <scope>NUCLEOTIDE SEQUENCE [LARGE SCALE GENOMIC DNA]</scope>
    <source>
        <strain evidence="8 9">DSM 45731</strain>
    </source>
</reference>
<comment type="subcellular location">
    <subcellularLocation>
        <location evidence="1">Cell membrane</location>
    </subcellularLocation>
</comment>
<evidence type="ECO:0000256" key="7">
    <source>
        <dbReference type="SAM" id="SignalP"/>
    </source>
</evidence>
<comment type="caution">
    <text evidence="8">The sequence shown here is derived from an EMBL/GenBank/DDBJ whole genome shotgun (WGS) entry which is preliminary data.</text>
</comment>
<evidence type="ECO:0000256" key="3">
    <source>
        <dbReference type="ARBA" id="ARBA00022475"/>
    </source>
</evidence>
<evidence type="ECO:0000256" key="4">
    <source>
        <dbReference type="ARBA" id="ARBA00022692"/>
    </source>
</evidence>
<evidence type="ECO:0000256" key="1">
    <source>
        <dbReference type="ARBA" id="ARBA00004236"/>
    </source>
</evidence>
<dbReference type="Proteomes" id="UP000194000">
    <property type="component" value="Unassembled WGS sequence"/>
</dbReference>
<protein>
    <recommendedName>
        <fullName evidence="10">Transporter</fullName>
    </recommendedName>
</protein>
<evidence type="ECO:0000256" key="6">
    <source>
        <dbReference type="ARBA" id="ARBA00023136"/>
    </source>
</evidence>
<evidence type="ECO:0000313" key="9">
    <source>
        <dbReference type="Proteomes" id="UP000194000"/>
    </source>
</evidence>
<dbReference type="EMBL" id="LQOW01000031">
    <property type="protein sequence ID" value="ORV57266.1"/>
    <property type="molecule type" value="Genomic_DNA"/>
</dbReference>
<evidence type="ECO:0000313" key="8">
    <source>
        <dbReference type="EMBL" id="ORV57266.1"/>
    </source>
</evidence>
<dbReference type="InterPro" id="IPR008693">
    <property type="entry name" value="MmpS"/>
</dbReference>
<accession>A0A1X1UKA0</accession>
<keyword evidence="6" id="KW-0472">Membrane</keyword>
<dbReference type="STRING" id="1260918.AWC06_01580"/>
<feature type="signal peptide" evidence="7">
    <location>
        <begin position="1"/>
        <end position="19"/>
    </location>
</feature>
<keyword evidence="9" id="KW-1185">Reference proteome</keyword>
<evidence type="ECO:0008006" key="10">
    <source>
        <dbReference type="Google" id="ProtNLM"/>
    </source>
</evidence>
<gene>
    <name evidence="8" type="ORF">AWC06_01580</name>
</gene>
<feature type="chain" id="PRO_5012936540" description="Transporter" evidence="7">
    <location>
        <begin position="20"/>
        <end position="107"/>
    </location>
</feature>
<keyword evidence="3" id="KW-1003">Cell membrane</keyword>